<dbReference type="PROSITE" id="PS50880">
    <property type="entry name" value="TOPRIM"/>
    <property type="match status" value="1"/>
</dbReference>
<dbReference type="EC" id="5.6.2.2" evidence="4"/>
<organism evidence="14 15">
    <name type="scientific">Gimesia chilikensis</name>
    <dbReference type="NCBI Taxonomy" id="2605989"/>
    <lineage>
        <taxon>Bacteria</taxon>
        <taxon>Pseudomonadati</taxon>
        <taxon>Planctomycetota</taxon>
        <taxon>Planctomycetia</taxon>
        <taxon>Planctomycetales</taxon>
        <taxon>Planctomycetaceae</taxon>
        <taxon>Gimesia</taxon>
    </lineage>
</organism>
<sequence length="643" mass="72029">MATAAKSSDAKKYSADDIEVLEGLEAVRRRPSMYIGGVDIRGLHHLLWEIVDNSVDEYLANEADTIVVTLHKDGASCSVKDNGRGIPVDKHSKTKKSALELILTTLHAGGKFSDKNYARSGGLHGVGSSVVNALSSEMVATVYRDGHQYVQRYKKGKPTTPVKKVKPFRGHGTEIHFRPDDSIFRRVHFNADTIRQHLEDIAFIHGGLKITFRDEVKKETHELSHPEGIRGYLDKLATEQQKKPVHEQLFYAEKEDEHIRVELALRWTDATDEQVRSYVNGIRTHAGGTHESGLRSGIAKAVKNYMDVHNIKHKGLQISTDDIREGVLCLISVFHNDPMFQGQTKEKLNNPEVSGFVEGIVRPLLETWLNNNPSIADAVVGRIVLAARARMASRDAQKEVRRKTPSNRKSTLPGKLLDCRSNKPEESELFLVEGLSAGGTAAMGRDSRIQAVLPLRGKVLNTESLAVSKIMGNQEIKDLVETLGTGIGANFDIRNLRYNRIILLMDADSDGYHISTLLLTFFFRHMMELIRQGKLFLAQPPLYCISVGNEKYYAQDDVQKEEIIESLPANRKYEIGRFKGLGEMTAKELKETTLDPKKRVLLKVDIDSQLDADATFSQLFGKDASQRYDLIMEEAIEADDIDY</sequence>
<dbReference type="GO" id="GO:0006265">
    <property type="term" value="P:DNA topological change"/>
    <property type="evidence" value="ECO:0007669"/>
    <property type="project" value="InterPro"/>
</dbReference>
<dbReference type="PRINTS" id="PR00418">
    <property type="entry name" value="TPI2FAMILY"/>
</dbReference>
<dbReference type="OrthoDB" id="9802808at2"/>
<dbReference type="InterPro" id="IPR013760">
    <property type="entry name" value="Topo_IIA-like_dom_sf"/>
</dbReference>
<keyword evidence="15" id="KW-1185">Reference proteome</keyword>
<dbReference type="FunFam" id="3.30.565.10:FF:000002">
    <property type="entry name" value="DNA gyrase subunit B"/>
    <property type="match status" value="1"/>
</dbReference>
<comment type="cofactor">
    <cofactor evidence="2">
        <name>Mg(2+)</name>
        <dbReference type="ChEBI" id="CHEBI:18420"/>
    </cofactor>
</comment>
<dbReference type="GO" id="GO:0003677">
    <property type="term" value="F:DNA binding"/>
    <property type="evidence" value="ECO:0007669"/>
    <property type="project" value="UniProtKB-KW"/>
</dbReference>
<dbReference type="Gene3D" id="3.30.230.10">
    <property type="match status" value="1"/>
</dbReference>
<dbReference type="EMBL" id="CP036266">
    <property type="protein sequence ID" value="QDT18346.1"/>
    <property type="molecule type" value="Genomic_DNA"/>
</dbReference>
<dbReference type="Pfam" id="PF01751">
    <property type="entry name" value="Toprim"/>
    <property type="match status" value="1"/>
</dbReference>
<evidence type="ECO:0000256" key="11">
    <source>
        <dbReference type="ARBA" id="ARBA00023235"/>
    </source>
</evidence>
<dbReference type="PANTHER" id="PTHR45866">
    <property type="entry name" value="DNA GYRASE/TOPOISOMERASE SUBUNIT B"/>
    <property type="match status" value="1"/>
</dbReference>
<keyword evidence="6" id="KW-0547">Nucleotide-binding</keyword>
<evidence type="ECO:0000256" key="9">
    <source>
        <dbReference type="ARBA" id="ARBA00023029"/>
    </source>
</evidence>
<dbReference type="Gene3D" id="3.40.50.670">
    <property type="match status" value="1"/>
</dbReference>
<dbReference type="SUPFAM" id="SSF56719">
    <property type="entry name" value="Type II DNA topoisomerase"/>
    <property type="match status" value="1"/>
</dbReference>
<dbReference type="InterPro" id="IPR000565">
    <property type="entry name" value="Topo_IIA_B"/>
</dbReference>
<dbReference type="NCBIfam" id="NF004189">
    <property type="entry name" value="PRK05644.1"/>
    <property type="match status" value="1"/>
</dbReference>
<dbReference type="Pfam" id="PF00204">
    <property type="entry name" value="DNA_gyraseB"/>
    <property type="match status" value="1"/>
</dbReference>
<keyword evidence="11 14" id="KW-0413">Isomerase</keyword>
<dbReference type="Proteomes" id="UP000320421">
    <property type="component" value="Chromosome"/>
</dbReference>
<dbReference type="InterPro" id="IPR014721">
    <property type="entry name" value="Ribsml_uS5_D2-typ_fold_subgr"/>
</dbReference>
<dbReference type="SMART" id="SM00433">
    <property type="entry name" value="TOP2c"/>
    <property type="match status" value="1"/>
</dbReference>
<dbReference type="SMART" id="SM00387">
    <property type="entry name" value="HATPase_c"/>
    <property type="match status" value="1"/>
</dbReference>
<accession>A0A517PG35</accession>
<evidence type="ECO:0000256" key="5">
    <source>
        <dbReference type="ARBA" id="ARBA00022723"/>
    </source>
</evidence>
<gene>
    <name evidence="14" type="primary">gyrB_2</name>
    <name evidence="14" type="ORF">HG66A1_01050</name>
</gene>
<keyword evidence="8" id="KW-0460">Magnesium</keyword>
<dbReference type="InterPro" id="IPR006171">
    <property type="entry name" value="TOPRIM_dom"/>
</dbReference>
<evidence type="ECO:0000256" key="3">
    <source>
        <dbReference type="ARBA" id="ARBA00010708"/>
    </source>
</evidence>
<comment type="catalytic activity">
    <reaction evidence="1">
        <text>ATP-dependent breakage, passage and rejoining of double-stranded DNA.</text>
        <dbReference type="EC" id="5.6.2.2"/>
    </reaction>
</comment>
<feature type="region of interest" description="Disordered" evidence="12">
    <location>
        <begin position="394"/>
        <end position="413"/>
    </location>
</feature>
<dbReference type="InterPro" id="IPR013759">
    <property type="entry name" value="Topo_IIA_B_C"/>
</dbReference>
<evidence type="ECO:0000256" key="1">
    <source>
        <dbReference type="ARBA" id="ARBA00000185"/>
    </source>
</evidence>
<evidence type="ECO:0000256" key="8">
    <source>
        <dbReference type="ARBA" id="ARBA00022842"/>
    </source>
</evidence>
<evidence type="ECO:0000313" key="15">
    <source>
        <dbReference type="Proteomes" id="UP000320421"/>
    </source>
</evidence>
<dbReference type="InterPro" id="IPR036890">
    <property type="entry name" value="HATPase_C_sf"/>
</dbReference>
<keyword evidence="7" id="KW-0067">ATP-binding</keyword>
<dbReference type="InterPro" id="IPR002288">
    <property type="entry name" value="DNA_gyrase_B_C"/>
</dbReference>
<evidence type="ECO:0000259" key="13">
    <source>
        <dbReference type="PROSITE" id="PS50880"/>
    </source>
</evidence>
<comment type="similarity">
    <text evidence="3">Belongs to the type II topoisomerase GyrB family.</text>
</comment>
<protein>
    <recommendedName>
        <fullName evidence="4">DNA topoisomerase (ATP-hydrolyzing)</fullName>
        <ecNumber evidence="4">5.6.2.2</ecNumber>
    </recommendedName>
</protein>
<dbReference type="GO" id="GO:0003918">
    <property type="term" value="F:DNA topoisomerase type II (double strand cut, ATP-hydrolyzing) activity"/>
    <property type="evidence" value="ECO:0007669"/>
    <property type="project" value="UniProtKB-EC"/>
</dbReference>
<evidence type="ECO:0000256" key="10">
    <source>
        <dbReference type="ARBA" id="ARBA00023125"/>
    </source>
</evidence>
<keyword evidence="9" id="KW-0799">Topoisomerase</keyword>
<evidence type="ECO:0000256" key="12">
    <source>
        <dbReference type="SAM" id="MobiDB-lite"/>
    </source>
</evidence>
<reference evidence="14 15" key="1">
    <citation type="submission" date="2019-02" db="EMBL/GenBank/DDBJ databases">
        <title>Deep-cultivation of Planctomycetes and their phenomic and genomic characterization uncovers novel biology.</title>
        <authorList>
            <person name="Wiegand S."/>
            <person name="Jogler M."/>
            <person name="Boedeker C."/>
            <person name="Pinto D."/>
            <person name="Vollmers J."/>
            <person name="Rivas-Marin E."/>
            <person name="Kohn T."/>
            <person name="Peeters S.H."/>
            <person name="Heuer A."/>
            <person name="Rast P."/>
            <person name="Oberbeckmann S."/>
            <person name="Bunk B."/>
            <person name="Jeske O."/>
            <person name="Meyerdierks A."/>
            <person name="Storesund J.E."/>
            <person name="Kallscheuer N."/>
            <person name="Luecker S."/>
            <person name="Lage O.M."/>
            <person name="Pohl T."/>
            <person name="Merkel B.J."/>
            <person name="Hornburger P."/>
            <person name="Mueller R.-W."/>
            <person name="Bruemmer F."/>
            <person name="Labrenz M."/>
            <person name="Spormann A.M."/>
            <person name="Op den Camp H."/>
            <person name="Overmann J."/>
            <person name="Amann R."/>
            <person name="Jetten M.S.M."/>
            <person name="Mascher T."/>
            <person name="Medema M.H."/>
            <person name="Devos D.P."/>
            <person name="Kaster A.-K."/>
            <person name="Ovreas L."/>
            <person name="Rohde M."/>
            <person name="Galperin M.Y."/>
            <person name="Jogler C."/>
        </authorList>
    </citation>
    <scope>NUCLEOTIDE SEQUENCE [LARGE SCALE GENOMIC DNA]</scope>
    <source>
        <strain evidence="14 15">HG66A1</strain>
    </source>
</reference>
<dbReference type="AlphaFoldDB" id="A0A517PG35"/>
<keyword evidence="5" id="KW-0479">Metal-binding</keyword>
<dbReference type="PANTHER" id="PTHR45866:SF1">
    <property type="entry name" value="DNA GYRASE SUBUNIT B, MITOCHONDRIAL"/>
    <property type="match status" value="1"/>
</dbReference>
<dbReference type="PRINTS" id="PR01159">
    <property type="entry name" value="DNAGYRASEB"/>
</dbReference>
<dbReference type="SUPFAM" id="SSF54211">
    <property type="entry name" value="Ribosomal protein S5 domain 2-like"/>
    <property type="match status" value="1"/>
</dbReference>
<dbReference type="CDD" id="cd00822">
    <property type="entry name" value="TopoII_Trans_DNA_gyrase"/>
    <property type="match status" value="1"/>
</dbReference>
<dbReference type="InterPro" id="IPR013506">
    <property type="entry name" value="Topo_IIA_bsu_dom2"/>
</dbReference>
<evidence type="ECO:0000256" key="6">
    <source>
        <dbReference type="ARBA" id="ARBA00022741"/>
    </source>
</evidence>
<evidence type="ECO:0000256" key="2">
    <source>
        <dbReference type="ARBA" id="ARBA00001946"/>
    </source>
</evidence>
<evidence type="ECO:0000256" key="4">
    <source>
        <dbReference type="ARBA" id="ARBA00012895"/>
    </source>
</evidence>
<evidence type="ECO:0000256" key="7">
    <source>
        <dbReference type="ARBA" id="ARBA00022840"/>
    </source>
</evidence>
<name>A0A517PG35_9PLAN</name>
<dbReference type="SUPFAM" id="SSF55874">
    <property type="entry name" value="ATPase domain of HSP90 chaperone/DNA topoisomerase II/histidine kinase"/>
    <property type="match status" value="1"/>
</dbReference>
<dbReference type="InterPro" id="IPR001241">
    <property type="entry name" value="Topo_IIA"/>
</dbReference>
<dbReference type="CDD" id="cd16928">
    <property type="entry name" value="HATPase_GyrB-like"/>
    <property type="match status" value="1"/>
</dbReference>
<dbReference type="GO" id="GO:0005524">
    <property type="term" value="F:ATP binding"/>
    <property type="evidence" value="ECO:0007669"/>
    <property type="project" value="UniProtKB-KW"/>
</dbReference>
<dbReference type="Pfam" id="PF02518">
    <property type="entry name" value="HATPase_c"/>
    <property type="match status" value="1"/>
</dbReference>
<proteinExistence type="inferred from homology"/>
<dbReference type="Gene3D" id="3.30.565.10">
    <property type="entry name" value="Histidine kinase-like ATPase, C-terminal domain"/>
    <property type="match status" value="1"/>
</dbReference>
<evidence type="ECO:0000313" key="14">
    <source>
        <dbReference type="EMBL" id="QDT18346.1"/>
    </source>
</evidence>
<dbReference type="InterPro" id="IPR020568">
    <property type="entry name" value="Ribosomal_Su5_D2-typ_SF"/>
</dbReference>
<feature type="domain" description="Toprim" evidence="13">
    <location>
        <begin position="427"/>
        <end position="542"/>
    </location>
</feature>
<dbReference type="Pfam" id="PF00986">
    <property type="entry name" value="DNA_gyraseB_C"/>
    <property type="match status" value="1"/>
</dbReference>
<keyword evidence="10" id="KW-0238">DNA-binding</keyword>
<dbReference type="InterPro" id="IPR003594">
    <property type="entry name" value="HATPase_dom"/>
</dbReference>
<dbReference type="GO" id="GO:0046872">
    <property type="term" value="F:metal ion binding"/>
    <property type="evidence" value="ECO:0007669"/>
    <property type="project" value="UniProtKB-KW"/>
</dbReference>
<dbReference type="RefSeq" id="WP_145179788.1">
    <property type="nucleotide sequence ID" value="NZ_CP036266.1"/>
</dbReference>